<evidence type="ECO:0000313" key="2">
    <source>
        <dbReference type="EMBL" id="QSQ17295.1"/>
    </source>
</evidence>
<keyword evidence="3" id="KW-1185">Reference proteome</keyword>
<evidence type="ECO:0000313" key="3">
    <source>
        <dbReference type="Proteomes" id="UP000663090"/>
    </source>
</evidence>
<evidence type="ECO:0000256" key="1">
    <source>
        <dbReference type="SAM" id="SignalP"/>
    </source>
</evidence>
<keyword evidence="1" id="KW-0732">Signal</keyword>
<sequence>MFAKLKSQRSMLLSMSMLLVLGFAALSVGESPAALSEEEDDALCSEVVSTPPPSMVLADSEYSAAACRPTCVGPCWICVIGVCENRCM</sequence>
<dbReference type="RefSeq" id="WP_206718925.1">
    <property type="nucleotide sequence ID" value="NZ_CP071091.1"/>
</dbReference>
<organism evidence="2 3">
    <name type="scientific">Myxococcus landrumensis</name>
    <dbReference type="NCBI Taxonomy" id="2813577"/>
    <lineage>
        <taxon>Bacteria</taxon>
        <taxon>Pseudomonadati</taxon>
        <taxon>Myxococcota</taxon>
        <taxon>Myxococcia</taxon>
        <taxon>Myxococcales</taxon>
        <taxon>Cystobacterineae</taxon>
        <taxon>Myxococcaceae</taxon>
        <taxon>Myxococcus</taxon>
    </lineage>
</organism>
<dbReference type="EMBL" id="CP071091">
    <property type="protein sequence ID" value="QSQ17295.1"/>
    <property type="molecule type" value="Genomic_DNA"/>
</dbReference>
<name>A0ABX7NEP5_9BACT</name>
<gene>
    <name evidence="2" type="ORF">JY572_15060</name>
</gene>
<dbReference type="Proteomes" id="UP000663090">
    <property type="component" value="Chromosome"/>
</dbReference>
<proteinExistence type="predicted"/>
<feature type="chain" id="PRO_5045226403" evidence="1">
    <location>
        <begin position="34"/>
        <end position="88"/>
    </location>
</feature>
<reference evidence="2 3" key="1">
    <citation type="submission" date="2021-02" db="EMBL/GenBank/DDBJ databases">
        <title>De Novo genome assembly of isolated myxobacteria.</title>
        <authorList>
            <person name="Stevens D.C."/>
        </authorList>
    </citation>
    <scope>NUCLEOTIDE SEQUENCE [LARGE SCALE GENOMIC DNA]</scope>
    <source>
        <strain evidence="2 3">SCHIC003</strain>
    </source>
</reference>
<accession>A0ABX7NEP5</accession>
<protein>
    <submittedName>
        <fullName evidence="2">Uncharacterized protein</fullName>
    </submittedName>
</protein>
<feature type="signal peptide" evidence="1">
    <location>
        <begin position="1"/>
        <end position="33"/>
    </location>
</feature>